<evidence type="ECO:0000313" key="2">
    <source>
        <dbReference type="Proteomes" id="UP000187550"/>
    </source>
</evidence>
<reference evidence="2" key="1">
    <citation type="submission" date="2017-01" db="EMBL/GenBank/DDBJ databases">
        <authorList>
            <person name="Varghese N."/>
            <person name="Submissions S."/>
        </authorList>
    </citation>
    <scope>NUCLEOTIDE SEQUENCE [LARGE SCALE GENOMIC DNA]</scope>
    <source>
        <strain evidence="2">MNA4</strain>
    </source>
</reference>
<evidence type="ECO:0000313" key="1">
    <source>
        <dbReference type="EMBL" id="SIT73528.1"/>
    </source>
</evidence>
<proteinExistence type="predicted"/>
<name>A0A1U7PNK2_9BACI</name>
<sequence>MLPAMKSEWGQVAQVSVRIGREGDGMSVTPQKPFWSAEGWSERLEIVETGWATEREFIVVLEAEKEEFLQSEGAQAYAGVVAGRRRCKTAVRSGSIEEGETLPFKRAFLFTR</sequence>
<protein>
    <submittedName>
        <fullName evidence="1">Uncharacterized protein</fullName>
    </submittedName>
</protein>
<accession>A0A1U7PNK2</accession>
<keyword evidence="2" id="KW-1185">Reference proteome</keyword>
<gene>
    <name evidence="1" type="ORF">SAMN05428946_0997</name>
</gene>
<dbReference type="AlphaFoldDB" id="A0A1U7PNK2"/>
<dbReference type="EMBL" id="FTPL01000001">
    <property type="protein sequence ID" value="SIT73528.1"/>
    <property type="molecule type" value="Genomic_DNA"/>
</dbReference>
<organism evidence="1 2">
    <name type="scientific">Edaphobacillus lindanitolerans</name>
    <dbReference type="NCBI Taxonomy" id="550447"/>
    <lineage>
        <taxon>Bacteria</taxon>
        <taxon>Bacillati</taxon>
        <taxon>Bacillota</taxon>
        <taxon>Bacilli</taxon>
        <taxon>Bacillales</taxon>
        <taxon>Bacillaceae</taxon>
        <taxon>Edaphobacillus</taxon>
    </lineage>
</organism>
<dbReference type="Proteomes" id="UP000187550">
    <property type="component" value="Unassembled WGS sequence"/>
</dbReference>